<dbReference type="GO" id="GO:0000155">
    <property type="term" value="F:phosphorelay sensor kinase activity"/>
    <property type="evidence" value="ECO:0007669"/>
    <property type="project" value="InterPro"/>
</dbReference>
<evidence type="ECO:0000256" key="2">
    <source>
        <dbReference type="ARBA" id="ARBA00006402"/>
    </source>
</evidence>
<feature type="transmembrane region" description="Helical" evidence="13">
    <location>
        <begin position="7"/>
        <end position="26"/>
    </location>
</feature>
<keyword evidence="13" id="KW-1133">Transmembrane helix</keyword>
<name>A0A1H3Q6X7_9BACI</name>
<feature type="domain" description="Histidine kinase" evidence="14">
    <location>
        <begin position="442"/>
        <end position="660"/>
    </location>
</feature>
<feature type="transmembrane region" description="Helical" evidence="13">
    <location>
        <begin position="236"/>
        <end position="252"/>
    </location>
</feature>
<evidence type="ECO:0000256" key="8">
    <source>
        <dbReference type="ARBA" id="ARBA00022840"/>
    </source>
</evidence>
<keyword evidence="13" id="KW-0812">Transmembrane</keyword>
<dbReference type="SMART" id="SM00387">
    <property type="entry name" value="HATPase_c"/>
    <property type="match status" value="2"/>
</dbReference>
<dbReference type="InterPro" id="IPR003661">
    <property type="entry name" value="HisK_dim/P_dom"/>
</dbReference>
<dbReference type="SUPFAM" id="SSF49785">
    <property type="entry name" value="Galactose-binding domain-like"/>
    <property type="match status" value="1"/>
</dbReference>
<dbReference type="Proteomes" id="UP000198935">
    <property type="component" value="Unassembled WGS sequence"/>
</dbReference>
<feature type="transmembrane region" description="Helical" evidence="13">
    <location>
        <begin position="396"/>
        <end position="413"/>
    </location>
</feature>
<dbReference type="GO" id="GO:0016020">
    <property type="term" value="C:membrane"/>
    <property type="evidence" value="ECO:0007669"/>
    <property type="project" value="InterPro"/>
</dbReference>
<feature type="modified residue" description="4-aspartylphosphate" evidence="11">
    <location>
        <position position="754"/>
    </location>
</feature>
<dbReference type="Pfam" id="PF02518">
    <property type="entry name" value="HATPase_c"/>
    <property type="match status" value="2"/>
</dbReference>
<dbReference type="InterPro" id="IPR004358">
    <property type="entry name" value="Sig_transdc_His_kin-like_C"/>
</dbReference>
<proteinExistence type="inferred from homology"/>
<feature type="region of interest" description="Disordered" evidence="12">
    <location>
        <begin position="1017"/>
        <end position="1036"/>
    </location>
</feature>
<evidence type="ECO:0000256" key="10">
    <source>
        <dbReference type="ARBA" id="ARBA00074306"/>
    </source>
</evidence>
<evidence type="ECO:0000256" key="3">
    <source>
        <dbReference type="ARBA" id="ARBA00012438"/>
    </source>
</evidence>
<dbReference type="InterPro" id="IPR001789">
    <property type="entry name" value="Sig_transdc_resp-reg_receiver"/>
</dbReference>
<dbReference type="InterPro" id="IPR036890">
    <property type="entry name" value="HATPase_C_sf"/>
</dbReference>
<dbReference type="GO" id="GO:0005524">
    <property type="term" value="F:ATP binding"/>
    <property type="evidence" value="ECO:0007669"/>
    <property type="project" value="UniProtKB-KW"/>
</dbReference>
<feature type="transmembrane region" description="Helical" evidence="13">
    <location>
        <begin position="206"/>
        <end position="229"/>
    </location>
</feature>
<feature type="transmembrane region" description="Helical" evidence="13">
    <location>
        <begin position="329"/>
        <end position="351"/>
    </location>
</feature>
<keyword evidence="5" id="KW-0808">Transferase</keyword>
<dbReference type="EMBL" id="FNPI01000006">
    <property type="protein sequence ID" value="SDZ08459.1"/>
    <property type="molecule type" value="Genomic_DNA"/>
</dbReference>
<dbReference type="Pfam" id="PF07695">
    <property type="entry name" value="7TMR-DISM_7TM"/>
    <property type="match status" value="1"/>
</dbReference>
<keyword evidence="17" id="KW-1185">Reference proteome</keyword>
<keyword evidence="8" id="KW-0067">ATP-binding</keyword>
<evidence type="ECO:0000256" key="1">
    <source>
        <dbReference type="ARBA" id="ARBA00000085"/>
    </source>
</evidence>
<dbReference type="STRING" id="1503961.SAMN05421736_10617"/>
<comment type="similarity">
    <text evidence="2">In the N-terminal section; belongs to the phytochrome family.</text>
</comment>
<feature type="domain" description="Response regulatory" evidence="15">
    <location>
        <begin position="706"/>
        <end position="821"/>
    </location>
</feature>
<keyword evidence="9" id="KW-0902">Two-component regulatory system</keyword>
<dbReference type="PROSITE" id="PS50110">
    <property type="entry name" value="RESPONSE_REGULATORY"/>
    <property type="match status" value="1"/>
</dbReference>
<dbReference type="Gene3D" id="1.10.287.130">
    <property type="match status" value="1"/>
</dbReference>
<dbReference type="EC" id="2.7.13.3" evidence="3"/>
<dbReference type="InterPro" id="IPR003594">
    <property type="entry name" value="HATPase_dom"/>
</dbReference>
<dbReference type="Gene3D" id="3.30.565.10">
    <property type="entry name" value="Histidine kinase-like ATPase, C-terminal domain"/>
    <property type="match status" value="2"/>
</dbReference>
<dbReference type="CDD" id="cd17574">
    <property type="entry name" value="REC_OmpR"/>
    <property type="match status" value="1"/>
</dbReference>
<feature type="transmembrane region" description="Helical" evidence="13">
    <location>
        <begin position="272"/>
        <end position="292"/>
    </location>
</feature>
<evidence type="ECO:0000256" key="9">
    <source>
        <dbReference type="ARBA" id="ARBA00023012"/>
    </source>
</evidence>
<dbReference type="CDD" id="cd00082">
    <property type="entry name" value="HisKA"/>
    <property type="match status" value="1"/>
</dbReference>
<feature type="domain" description="Histidine kinase" evidence="14">
    <location>
        <begin position="932"/>
        <end position="1031"/>
    </location>
</feature>
<keyword evidence="4 11" id="KW-0597">Phosphoprotein</keyword>
<evidence type="ECO:0000313" key="17">
    <source>
        <dbReference type="Proteomes" id="UP000198935"/>
    </source>
</evidence>
<evidence type="ECO:0000313" key="16">
    <source>
        <dbReference type="EMBL" id="SDZ08459.1"/>
    </source>
</evidence>
<dbReference type="CDD" id="cd16922">
    <property type="entry name" value="HATPase_EvgS-ArcB-TorS-like"/>
    <property type="match status" value="1"/>
</dbReference>
<dbReference type="InterPro" id="IPR005467">
    <property type="entry name" value="His_kinase_dom"/>
</dbReference>
<organism evidence="16 17">
    <name type="scientific">Evansella caseinilytica</name>
    <dbReference type="NCBI Taxonomy" id="1503961"/>
    <lineage>
        <taxon>Bacteria</taxon>
        <taxon>Bacillati</taxon>
        <taxon>Bacillota</taxon>
        <taxon>Bacilli</taxon>
        <taxon>Bacillales</taxon>
        <taxon>Bacillaceae</taxon>
        <taxon>Evansella</taxon>
    </lineage>
</organism>
<dbReference type="InterPro" id="IPR011006">
    <property type="entry name" value="CheY-like_superfamily"/>
</dbReference>
<dbReference type="PANTHER" id="PTHR43047">
    <property type="entry name" value="TWO-COMPONENT HISTIDINE PROTEIN KINASE"/>
    <property type="match status" value="1"/>
</dbReference>
<evidence type="ECO:0000256" key="11">
    <source>
        <dbReference type="PROSITE-ProRule" id="PRU00169"/>
    </source>
</evidence>
<protein>
    <recommendedName>
        <fullName evidence="10">Circadian input-output histidine kinase CikA</fullName>
        <ecNumber evidence="3">2.7.13.3</ecNumber>
    </recommendedName>
</protein>
<evidence type="ECO:0000256" key="6">
    <source>
        <dbReference type="ARBA" id="ARBA00022741"/>
    </source>
</evidence>
<feature type="transmembrane region" description="Helical" evidence="13">
    <location>
        <begin position="301"/>
        <end position="323"/>
    </location>
</feature>
<dbReference type="InterPro" id="IPR011623">
    <property type="entry name" value="7TMR_DISM_rcpt_extracell_dom1"/>
</dbReference>
<keyword evidence="13" id="KW-0472">Membrane</keyword>
<accession>A0A1H3Q6X7</accession>
<dbReference type="InterPro" id="IPR010559">
    <property type="entry name" value="Sig_transdc_His_kin_internal"/>
</dbReference>
<dbReference type="SUPFAM" id="SSF47384">
    <property type="entry name" value="Homodimeric domain of signal transducing histidine kinase"/>
    <property type="match status" value="1"/>
</dbReference>
<evidence type="ECO:0000256" key="13">
    <source>
        <dbReference type="SAM" id="Phobius"/>
    </source>
</evidence>
<dbReference type="PROSITE" id="PS50109">
    <property type="entry name" value="HIS_KIN"/>
    <property type="match status" value="2"/>
</dbReference>
<dbReference type="SMART" id="SM00388">
    <property type="entry name" value="HisKA"/>
    <property type="match status" value="1"/>
</dbReference>
<dbReference type="InterPro" id="IPR036097">
    <property type="entry name" value="HisK_dim/P_sf"/>
</dbReference>
<reference evidence="17" key="1">
    <citation type="submission" date="2016-10" db="EMBL/GenBank/DDBJ databases">
        <authorList>
            <person name="Varghese N."/>
            <person name="Submissions S."/>
        </authorList>
    </citation>
    <scope>NUCLEOTIDE SEQUENCE [LARGE SCALE GENOMIC DNA]</scope>
    <source>
        <strain evidence="17">SP</strain>
    </source>
</reference>
<dbReference type="Gene3D" id="3.40.50.2300">
    <property type="match status" value="1"/>
</dbReference>
<dbReference type="Pfam" id="PF00072">
    <property type="entry name" value="Response_reg"/>
    <property type="match status" value="1"/>
</dbReference>
<dbReference type="Pfam" id="PF00512">
    <property type="entry name" value="HisKA"/>
    <property type="match status" value="1"/>
</dbReference>
<dbReference type="AlphaFoldDB" id="A0A1H3Q6X7"/>
<comment type="catalytic activity">
    <reaction evidence="1">
        <text>ATP + protein L-histidine = ADP + protein N-phospho-L-histidine.</text>
        <dbReference type="EC" id="2.7.13.3"/>
    </reaction>
</comment>
<keyword evidence="6" id="KW-0547">Nucleotide-binding</keyword>
<evidence type="ECO:0000256" key="7">
    <source>
        <dbReference type="ARBA" id="ARBA00022777"/>
    </source>
</evidence>
<keyword evidence="7 16" id="KW-0418">Kinase</keyword>
<dbReference type="SUPFAM" id="SSF52172">
    <property type="entry name" value="CheY-like"/>
    <property type="match status" value="1"/>
</dbReference>
<feature type="transmembrane region" description="Helical" evidence="13">
    <location>
        <begin position="358"/>
        <end position="376"/>
    </location>
</feature>
<dbReference type="InterPro" id="IPR008979">
    <property type="entry name" value="Galactose-bd-like_sf"/>
</dbReference>
<sequence>MSKRNTVLVVSSFLLVIISLRVLWFIHQLPLNQPFAEQGILDLQHVSLTDKNTVVLDGEWVFYPNVYAEPEELVDADDRQTIQVPYGWKESSAFIGEKEQWGTYELWIHAPNPLERYSLKLSRVYESFRLYANGELVEQRQSPVNMYNPQQSVLTPAIATVESDEKGMIHLVLTVYDSEQTMEAGVLNTIHFGTETAVTRKHVTSVALQIMVAAIMLLHGIYASILFFIRPKKIELLHYMMAVLLSACAVLLSDDRLLLLWLPLDYDTFVKLAYLSYTGLSFFFVLFVRYLFSNNHRNHKIFWLVSLLCATYGLFIVLVPGITVREWSLLLLFVLAIPFGAILLLIIQVLLKKEKDSLFLLLAAISILSSIFWSSFVGRVHHFNWGIISAVNPDFYPIDLLLAFLAFSCFWFIRFFRAHDENSELVKKLQKEHVAKDQFLANTSHELRNPLHGMINIAQSVKEQEGSRLTAQGRKNMELLLTVSRRMSYLLNDLVDVTKMKQNKVSLNRQPVDLLSVITSVVHIQQFMMEAKRIRFQLEIPENFPPVYADETRLAQIIFNLLHNAVKFTEDGTIVIEAELVRKRAIITVKDTGIGMDQETQKRIFLPYEQGQEDSFDQYGGLGLGLSICQQLVAMHDGTLSVTSTPLKGSEFTVTLPIAGSAEKRREQQVKPAVKISGVAAKESVATNLPAAVAEKDKLLVQGKPKILAVDDDPMNIHVLQNILSPEEYFMETATSGKEVLQRLEEGWDLIIADVMMPEMTGYELTEAIRKQFSISELPVLLLTARSSPEEIYTGFLSGANDYLVKPIDSLELKVRIHAVIDLKHSIQERLRMEAAWLHAQIQPHFLFNTLNTIASLSEIDTPRMAALLEHFGRFLQKSFDEKNLDALVPLSHELAILEAYVYIEQERFGDRVTVHWEKEQDAACQLPPLSIQPLVENAIRHGILKKAEGGNIYIRIKQQKQTVKIAIADDGVGMSKETMKKVLTRVPDQTRGVGLLNTDTRLKQLYGKGLEITSKPGEGTEISFQVPLTPEREHH</sequence>
<dbReference type="FunFam" id="3.30.565.10:FF:000010">
    <property type="entry name" value="Sensor histidine kinase RcsC"/>
    <property type="match status" value="1"/>
</dbReference>
<evidence type="ECO:0000256" key="5">
    <source>
        <dbReference type="ARBA" id="ARBA00022679"/>
    </source>
</evidence>
<evidence type="ECO:0000259" key="14">
    <source>
        <dbReference type="PROSITE" id="PS50109"/>
    </source>
</evidence>
<dbReference type="Gene3D" id="2.60.120.260">
    <property type="entry name" value="Galactose-binding domain-like"/>
    <property type="match status" value="1"/>
</dbReference>
<evidence type="ECO:0000256" key="12">
    <source>
        <dbReference type="SAM" id="MobiDB-lite"/>
    </source>
</evidence>
<dbReference type="PRINTS" id="PR00344">
    <property type="entry name" value="BCTRLSENSOR"/>
</dbReference>
<evidence type="ECO:0000256" key="4">
    <source>
        <dbReference type="ARBA" id="ARBA00022553"/>
    </source>
</evidence>
<gene>
    <name evidence="16" type="ORF">SAMN05421736_10617</name>
</gene>
<evidence type="ECO:0000259" key="15">
    <source>
        <dbReference type="PROSITE" id="PS50110"/>
    </source>
</evidence>
<dbReference type="Pfam" id="PF06580">
    <property type="entry name" value="His_kinase"/>
    <property type="match status" value="1"/>
</dbReference>
<dbReference type="SUPFAM" id="SSF55874">
    <property type="entry name" value="ATPase domain of HSP90 chaperone/DNA topoisomerase II/histidine kinase"/>
    <property type="match status" value="2"/>
</dbReference>
<dbReference type="SMART" id="SM00448">
    <property type="entry name" value="REC"/>
    <property type="match status" value="1"/>
</dbReference>